<dbReference type="GO" id="GO:0008716">
    <property type="term" value="F:D-alanine-D-alanine ligase activity"/>
    <property type="evidence" value="ECO:0007669"/>
    <property type="project" value="InterPro"/>
</dbReference>
<keyword evidence="7" id="KW-0133">Cell shape</keyword>
<name>A0A6J7A571_9ZZZZ</name>
<dbReference type="PROSITE" id="PS00844">
    <property type="entry name" value="DALA_DALA_LIGASE_2"/>
    <property type="match status" value="1"/>
</dbReference>
<keyword evidence="9" id="KW-0961">Cell wall biogenesis/degradation</keyword>
<evidence type="ECO:0000256" key="9">
    <source>
        <dbReference type="ARBA" id="ARBA00023316"/>
    </source>
</evidence>
<evidence type="ECO:0000259" key="10">
    <source>
        <dbReference type="PROSITE" id="PS50975"/>
    </source>
</evidence>
<dbReference type="GO" id="GO:0008360">
    <property type="term" value="P:regulation of cell shape"/>
    <property type="evidence" value="ECO:0007669"/>
    <property type="project" value="UniProtKB-KW"/>
</dbReference>
<dbReference type="Gene3D" id="3.30.470.20">
    <property type="entry name" value="ATP-grasp fold, B domain"/>
    <property type="match status" value="1"/>
</dbReference>
<dbReference type="PANTHER" id="PTHR23132">
    <property type="entry name" value="D-ALANINE--D-ALANINE LIGASE"/>
    <property type="match status" value="1"/>
</dbReference>
<dbReference type="InterPro" id="IPR011127">
    <property type="entry name" value="Dala_Dala_lig_N"/>
</dbReference>
<dbReference type="EMBL" id="CAFBLT010000002">
    <property type="protein sequence ID" value="CAB4882309.1"/>
    <property type="molecule type" value="Genomic_DNA"/>
</dbReference>
<dbReference type="AlphaFoldDB" id="A0A6J7A571"/>
<keyword evidence="3" id="KW-0963">Cytoplasm</keyword>
<dbReference type="EMBL" id="CAFABE010000035">
    <property type="protein sequence ID" value="CAB4827933.1"/>
    <property type="molecule type" value="Genomic_DNA"/>
</dbReference>
<dbReference type="GO" id="GO:0005737">
    <property type="term" value="C:cytoplasm"/>
    <property type="evidence" value="ECO:0007669"/>
    <property type="project" value="UniProtKB-SubCell"/>
</dbReference>
<gene>
    <name evidence="11" type="ORF">UFOPK3164_00891</name>
    <name evidence="12" type="ORF">UFOPK3427_01618</name>
    <name evidence="13" type="ORF">UFOPK4112_00344</name>
</gene>
<dbReference type="InterPro" id="IPR011761">
    <property type="entry name" value="ATP-grasp"/>
</dbReference>
<evidence type="ECO:0000256" key="8">
    <source>
        <dbReference type="ARBA" id="ARBA00022984"/>
    </source>
</evidence>
<evidence type="ECO:0000256" key="7">
    <source>
        <dbReference type="ARBA" id="ARBA00022960"/>
    </source>
</evidence>
<dbReference type="GO" id="GO:0005524">
    <property type="term" value="F:ATP binding"/>
    <property type="evidence" value="ECO:0007669"/>
    <property type="project" value="UniProtKB-KW"/>
</dbReference>
<reference evidence="11" key="1">
    <citation type="submission" date="2020-05" db="EMBL/GenBank/DDBJ databases">
        <authorList>
            <person name="Chiriac C."/>
            <person name="Salcher M."/>
            <person name="Ghai R."/>
            <person name="Kavagutti S V."/>
        </authorList>
    </citation>
    <scope>NUCLEOTIDE SEQUENCE</scope>
</reference>
<evidence type="ECO:0000313" key="11">
    <source>
        <dbReference type="EMBL" id="CAB4827933.1"/>
    </source>
</evidence>
<evidence type="ECO:0000256" key="4">
    <source>
        <dbReference type="ARBA" id="ARBA00022598"/>
    </source>
</evidence>
<comment type="subcellular location">
    <subcellularLocation>
        <location evidence="1">Cytoplasm</location>
    </subcellularLocation>
</comment>
<dbReference type="SUPFAM" id="SSF56059">
    <property type="entry name" value="Glutathione synthetase ATP-binding domain-like"/>
    <property type="match status" value="1"/>
</dbReference>
<keyword evidence="4" id="KW-0436">Ligase</keyword>
<dbReference type="PANTHER" id="PTHR23132:SF23">
    <property type="entry name" value="D-ALANINE--D-ALANINE LIGASE B"/>
    <property type="match status" value="1"/>
</dbReference>
<dbReference type="SUPFAM" id="SSF52440">
    <property type="entry name" value="PreATP-grasp domain"/>
    <property type="match status" value="1"/>
</dbReference>
<dbReference type="InterPro" id="IPR011095">
    <property type="entry name" value="Dala_Dala_lig_C"/>
</dbReference>
<protein>
    <submittedName>
        <fullName evidence="11">Unannotated protein</fullName>
    </submittedName>
</protein>
<dbReference type="Pfam" id="PF01820">
    <property type="entry name" value="Dala_Dala_lig_N"/>
    <property type="match status" value="1"/>
</dbReference>
<organism evidence="11">
    <name type="scientific">freshwater metagenome</name>
    <dbReference type="NCBI Taxonomy" id="449393"/>
    <lineage>
        <taxon>unclassified sequences</taxon>
        <taxon>metagenomes</taxon>
        <taxon>ecological metagenomes</taxon>
    </lineage>
</organism>
<sequence length="371" mass="38329">MGELAVLFGGPSPEHDVSILTGLQAARELASSGKPPLCIYWTKMGSFVLVDGALEASAFLEGPPSSATPLVLSVEEGGGFQSEGSSRRKASQRLAIDAVILATHGGPGEDGTLQAALDLAGLPYSGPTVAGAALGMDKLAFGAVIMSAGIPSLPRVALTKDLVAVPFEGPYIVKPRFGGSSIGIDVVADLEVAKARLTANTHLANGAVIEPYRPDLSDYQVAVRTYPSRQLSAIERPLRSGAGSGEILGYADKYVGGEGMASAPRELPALVSESRAKEMLALADRVAEVAGVRGVARIDYLANDDELYVNEINTIPGSLGRYLFIDPMVPFGELLSDLIAEATSSPTHRYSAAGADGLVLRGAASIAAKLA</sequence>
<keyword evidence="8" id="KW-0573">Peptidoglycan synthesis</keyword>
<dbReference type="GO" id="GO:0071555">
    <property type="term" value="P:cell wall organization"/>
    <property type="evidence" value="ECO:0007669"/>
    <property type="project" value="UniProtKB-KW"/>
</dbReference>
<dbReference type="InterPro" id="IPR000291">
    <property type="entry name" value="D-Ala_lig_Van_CS"/>
</dbReference>
<dbReference type="GO" id="GO:0046872">
    <property type="term" value="F:metal ion binding"/>
    <property type="evidence" value="ECO:0007669"/>
    <property type="project" value="InterPro"/>
</dbReference>
<dbReference type="PROSITE" id="PS00843">
    <property type="entry name" value="DALA_DALA_LIGASE_1"/>
    <property type="match status" value="1"/>
</dbReference>
<dbReference type="InterPro" id="IPR013815">
    <property type="entry name" value="ATP_grasp_subdomain_1"/>
</dbReference>
<dbReference type="GO" id="GO:0009252">
    <property type="term" value="P:peptidoglycan biosynthetic process"/>
    <property type="evidence" value="ECO:0007669"/>
    <property type="project" value="UniProtKB-KW"/>
</dbReference>
<dbReference type="InterPro" id="IPR016185">
    <property type="entry name" value="PreATP-grasp_dom_sf"/>
</dbReference>
<evidence type="ECO:0000256" key="1">
    <source>
        <dbReference type="ARBA" id="ARBA00004496"/>
    </source>
</evidence>
<dbReference type="Pfam" id="PF07478">
    <property type="entry name" value="Dala_Dala_lig_C"/>
    <property type="match status" value="1"/>
</dbReference>
<evidence type="ECO:0000256" key="5">
    <source>
        <dbReference type="ARBA" id="ARBA00022741"/>
    </source>
</evidence>
<keyword evidence="6" id="KW-0067">ATP-binding</keyword>
<evidence type="ECO:0000313" key="13">
    <source>
        <dbReference type="EMBL" id="CAB5011594.1"/>
    </source>
</evidence>
<dbReference type="PROSITE" id="PS50975">
    <property type="entry name" value="ATP_GRASP"/>
    <property type="match status" value="1"/>
</dbReference>
<keyword evidence="5" id="KW-0547">Nucleotide-binding</keyword>
<feature type="domain" description="ATP-grasp" evidence="10">
    <location>
        <begin position="142"/>
        <end position="344"/>
    </location>
</feature>
<dbReference type="EMBL" id="CAFBPM010000002">
    <property type="protein sequence ID" value="CAB5011594.1"/>
    <property type="molecule type" value="Genomic_DNA"/>
</dbReference>
<dbReference type="Gene3D" id="3.30.1490.20">
    <property type="entry name" value="ATP-grasp fold, A domain"/>
    <property type="match status" value="1"/>
</dbReference>
<dbReference type="Gene3D" id="3.40.50.20">
    <property type="match status" value="1"/>
</dbReference>
<evidence type="ECO:0000313" key="12">
    <source>
        <dbReference type="EMBL" id="CAB4882309.1"/>
    </source>
</evidence>
<proteinExistence type="inferred from homology"/>
<accession>A0A6J7A571</accession>
<evidence type="ECO:0000256" key="6">
    <source>
        <dbReference type="ARBA" id="ARBA00022840"/>
    </source>
</evidence>
<evidence type="ECO:0000256" key="3">
    <source>
        <dbReference type="ARBA" id="ARBA00022490"/>
    </source>
</evidence>
<evidence type="ECO:0000256" key="2">
    <source>
        <dbReference type="ARBA" id="ARBA00010871"/>
    </source>
</evidence>
<comment type="similarity">
    <text evidence="2">Belongs to the D-alanine--D-alanine ligase family.</text>
</comment>